<feature type="region of interest" description="Disordered" evidence="12">
    <location>
        <begin position="252"/>
        <end position="356"/>
    </location>
</feature>
<dbReference type="EC" id="2.4.2.21" evidence="4 11"/>
<feature type="active site" description="Proton acceptor" evidence="11">
    <location>
        <position position="670"/>
    </location>
</feature>
<sequence>MSDGTTPPPSDAYVRPETPEGFDPSRAAERAADPAGWRFPEDARAALYEIVDARRDIRRFRPDPVPADVLGRVLTAAHHGPSVGLMQPWRFLVVRDHETRVAMRGLAQRERLRQAERFSDRARHFLDQKVEGIVDAPLGIVVCCDPGQPDVEVLGRGSIRETDVHSTACAIQNLWLAARAEGLGVGWVSFYRREDLRTLLGIPDRVDPLAWLCVGWPDERPVRPGLEAAGWAARAPLSAVVADERWPAEDLPPIGGARGDRGGETFGVVPTDARRHPEGGRGTEPGRAAEPGRQAETGRATATDDVPASGVATEAGRAIATGRGPGDGDDADAVAGRPGPPPPGPRIAAPSDDPVPSSVRALLDAVGQSDERAATAVRDRADRLVKPLGSLGALEAVVERWAAWSGDVPPSPLRPAIPVFAADHGHHRRGTSLYGAHVTAQVAAAAARGGTAIGVLAQHHAGLLSVVDVGLVGDTPAGVRPERVAAGTADLVAGPAMDEAQLESAILVGARTTNALLDRGARCVVPGEIGIGNTTAAAALACVLAGVTPELAVGRGAGADAAAIERKREVVRTALERSGSPSTPLRALRELGGLELAAVVGAILAAAGRRVPVVLDGFAVGVAALAAVRLRPAIRDALVAGHRSAEPAHGAVLAQLGLEPLLDLRLRLGEASGAALALPLIEQAGRLHRDMETFAEAGVDGPGPEETPPR</sequence>
<comment type="pathway">
    <text evidence="2 11">Nucleoside biosynthesis; alpha-ribazole biosynthesis; alpha-ribazole from 5,6-dimethylbenzimidazole: step 1/2.</text>
</comment>
<dbReference type="Proteomes" id="UP001277761">
    <property type="component" value="Unassembled WGS sequence"/>
</dbReference>
<name>A0ABU4VPN7_9ACTN</name>
<evidence type="ECO:0000256" key="4">
    <source>
        <dbReference type="ARBA" id="ARBA00011991"/>
    </source>
</evidence>
<feature type="compositionally biased region" description="Basic and acidic residues" evidence="12">
    <location>
        <begin position="272"/>
        <end position="281"/>
    </location>
</feature>
<keyword evidence="7 11" id="KW-0328">Glycosyltransferase</keyword>
<evidence type="ECO:0000313" key="14">
    <source>
        <dbReference type="EMBL" id="MDX8153599.1"/>
    </source>
</evidence>
<evidence type="ECO:0000256" key="7">
    <source>
        <dbReference type="ARBA" id="ARBA00022676"/>
    </source>
</evidence>
<gene>
    <name evidence="11 14" type="primary">cobT</name>
    <name evidence="14" type="ORF">SK069_18520</name>
</gene>
<reference evidence="14 15" key="1">
    <citation type="submission" date="2023-11" db="EMBL/GenBank/DDBJ databases">
        <authorList>
            <person name="Xu M."/>
            <person name="Jiang T."/>
        </authorList>
    </citation>
    <scope>NUCLEOTIDE SEQUENCE [LARGE SCALE GENOMIC DNA]</scope>
    <source>
        <strain evidence="14 15">SD</strain>
    </source>
</reference>
<comment type="caution">
    <text evidence="14">The sequence shown here is derived from an EMBL/GenBank/DDBJ whole genome shotgun (WGS) entry which is preliminary data.</text>
</comment>
<dbReference type="CDD" id="cd02439">
    <property type="entry name" value="DMB-PRT_CobT"/>
    <property type="match status" value="1"/>
</dbReference>
<dbReference type="PANTHER" id="PTHR43463">
    <property type="entry name" value="NICOTINATE-NUCLEOTIDE--DIMETHYLBENZIMIDAZOLE PHOSPHORIBOSYLTRANSFERASE"/>
    <property type="match status" value="1"/>
</dbReference>
<keyword evidence="6 11" id="KW-0169">Cobalamin biosynthesis</keyword>
<dbReference type="NCBIfam" id="TIGR03160">
    <property type="entry name" value="cobT_DBIPRT"/>
    <property type="match status" value="1"/>
</dbReference>
<dbReference type="RefSeq" id="WP_319955748.1">
    <property type="nucleotide sequence ID" value="NZ_JAXAVX010000016.1"/>
</dbReference>
<feature type="region of interest" description="Disordered" evidence="12">
    <location>
        <begin position="1"/>
        <end position="35"/>
    </location>
</feature>
<comment type="similarity">
    <text evidence="3 11">Belongs to the CobT family.</text>
</comment>
<evidence type="ECO:0000313" key="15">
    <source>
        <dbReference type="Proteomes" id="UP001277761"/>
    </source>
</evidence>
<dbReference type="EMBL" id="JAXAVX010000016">
    <property type="protein sequence ID" value="MDX8153599.1"/>
    <property type="molecule type" value="Genomic_DNA"/>
</dbReference>
<dbReference type="NCBIfam" id="TIGR02476">
    <property type="entry name" value="BluB"/>
    <property type="match status" value="1"/>
</dbReference>
<proteinExistence type="inferred from homology"/>
<dbReference type="InterPro" id="IPR023195">
    <property type="entry name" value="Nict_dMeBzImd_PRibTrfase_N"/>
</dbReference>
<evidence type="ECO:0000256" key="6">
    <source>
        <dbReference type="ARBA" id="ARBA00022573"/>
    </source>
</evidence>
<dbReference type="Gene3D" id="1.10.1610.10">
    <property type="match status" value="1"/>
</dbReference>
<dbReference type="InterPro" id="IPR029479">
    <property type="entry name" value="Nitroreductase"/>
</dbReference>
<evidence type="ECO:0000256" key="12">
    <source>
        <dbReference type="SAM" id="MobiDB-lite"/>
    </source>
</evidence>
<dbReference type="Pfam" id="PF00881">
    <property type="entry name" value="Nitroreductase"/>
    <property type="match status" value="1"/>
</dbReference>
<dbReference type="SUPFAM" id="SSF52733">
    <property type="entry name" value="Nicotinate mononucleotide:5,6-dimethylbenzimidazole phosphoribosyltransferase (CobT)"/>
    <property type="match status" value="1"/>
</dbReference>
<feature type="domain" description="Nitroreductase" evidence="13">
    <location>
        <begin position="53"/>
        <end position="216"/>
    </location>
</feature>
<evidence type="ECO:0000256" key="5">
    <source>
        <dbReference type="ARBA" id="ARBA00015486"/>
    </source>
</evidence>
<dbReference type="HAMAP" id="MF_00230">
    <property type="entry name" value="CobT"/>
    <property type="match status" value="1"/>
</dbReference>
<dbReference type="PANTHER" id="PTHR43463:SF1">
    <property type="entry name" value="NICOTINATE-NUCLEOTIDE--DIMETHYLBENZIMIDAZOLE PHOSPHORIBOSYLTRANSFERASE"/>
    <property type="match status" value="1"/>
</dbReference>
<evidence type="ECO:0000256" key="2">
    <source>
        <dbReference type="ARBA" id="ARBA00005049"/>
    </source>
</evidence>
<dbReference type="Gene3D" id="3.40.50.10210">
    <property type="match status" value="1"/>
</dbReference>
<protein>
    <recommendedName>
        <fullName evidence="5 11">Nicotinate-nucleotide--dimethylbenzimidazole phosphoribosyltransferase</fullName>
        <shortName evidence="11">NN:DBI PRT</shortName>
        <ecNumber evidence="4 11">2.4.2.21</ecNumber>
    </recommendedName>
    <alternativeName>
        <fullName evidence="9 11">N(1)-alpha-phosphoribosyltransferase</fullName>
    </alternativeName>
</protein>
<dbReference type="InterPro" id="IPR012825">
    <property type="entry name" value="BluB"/>
</dbReference>
<feature type="compositionally biased region" description="Pro residues" evidence="12">
    <location>
        <begin position="1"/>
        <end position="10"/>
    </location>
</feature>
<dbReference type="InterPro" id="IPR036087">
    <property type="entry name" value="Nict_dMeBzImd_PRibTrfase_sf"/>
</dbReference>
<dbReference type="NCBIfam" id="NF000996">
    <property type="entry name" value="PRK00105.1"/>
    <property type="match status" value="1"/>
</dbReference>
<evidence type="ECO:0000256" key="9">
    <source>
        <dbReference type="ARBA" id="ARBA00030686"/>
    </source>
</evidence>
<dbReference type="GO" id="GO:0008939">
    <property type="term" value="F:nicotinate-nucleotide-dimethylbenzimidazole phosphoribosyltransferase activity"/>
    <property type="evidence" value="ECO:0007669"/>
    <property type="project" value="UniProtKB-EC"/>
</dbReference>
<keyword evidence="8 11" id="KW-0808">Transferase</keyword>
<dbReference type="InterPro" id="IPR000415">
    <property type="entry name" value="Nitroreductase-like"/>
</dbReference>
<comment type="function">
    <text evidence="1 11">Catalyzes the synthesis of alpha-ribazole-5'-phosphate from nicotinate mononucleotide (NAMN) and 5,6-dimethylbenzimidazole (DMB).</text>
</comment>
<evidence type="ECO:0000256" key="10">
    <source>
        <dbReference type="ARBA" id="ARBA00047340"/>
    </source>
</evidence>
<evidence type="ECO:0000256" key="1">
    <source>
        <dbReference type="ARBA" id="ARBA00002197"/>
    </source>
</evidence>
<evidence type="ECO:0000259" key="13">
    <source>
        <dbReference type="Pfam" id="PF00881"/>
    </source>
</evidence>
<evidence type="ECO:0000256" key="3">
    <source>
        <dbReference type="ARBA" id="ARBA00007110"/>
    </source>
</evidence>
<keyword evidence="15" id="KW-1185">Reference proteome</keyword>
<evidence type="ECO:0000256" key="11">
    <source>
        <dbReference type="HAMAP-Rule" id="MF_00230"/>
    </source>
</evidence>
<dbReference type="SUPFAM" id="SSF55469">
    <property type="entry name" value="FMN-dependent nitroreductase-like"/>
    <property type="match status" value="1"/>
</dbReference>
<comment type="catalytic activity">
    <reaction evidence="10 11">
        <text>5,6-dimethylbenzimidazole + nicotinate beta-D-ribonucleotide = alpha-ribazole 5'-phosphate + nicotinate + H(+)</text>
        <dbReference type="Rhea" id="RHEA:11196"/>
        <dbReference type="ChEBI" id="CHEBI:15378"/>
        <dbReference type="ChEBI" id="CHEBI:15890"/>
        <dbReference type="ChEBI" id="CHEBI:32544"/>
        <dbReference type="ChEBI" id="CHEBI:57502"/>
        <dbReference type="ChEBI" id="CHEBI:57918"/>
        <dbReference type="EC" id="2.4.2.21"/>
    </reaction>
</comment>
<evidence type="ECO:0000256" key="8">
    <source>
        <dbReference type="ARBA" id="ARBA00022679"/>
    </source>
</evidence>
<dbReference type="InterPro" id="IPR017846">
    <property type="entry name" value="Nict_dMeBzImd_PRibTrfase_bact"/>
</dbReference>
<dbReference type="Gene3D" id="3.40.109.10">
    <property type="entry name" value="NADH Oxidase"/>
    <property type="match status" value="1"/>
</dbReference>
<accession>A0ABU4VPN7</accession>
<dbReference type="InterPro" id="IPR003200">
    <property type="entry name" value="Nict_dMeBzImd_PRibTrfase"/>
</dbReference>
<organism evidence="14 15">
    <name type="scientific">Patulibacter brassicae</name>
    <dbReference type="NCBI Taxonomy" id="1705717"/>
    <lineage>
        <taxon>Bacteria</taxon>
        <taxon>Bacillati</taxon>
        <taxon>Actinomycetota</taxon>
        <taxon>Thermoleophilia</taxon>
        <taxon>Solirubrobacterales</taxon>
        <taxon>Patulibacteraceae</taxon>
        <taxon>Patulibacter</taxon>
    </lineage>
</organism>
<dbReference type="Pfam" id="PF02277">
    <property type="entry name" value="DBI_PRT"/>
    <property type="match status" value="1"/>
</dbReference>